<evidence type="ECO:0000313" key="2">
    <source>
        <dbReference type="Ensembl" id="ENSCCRP00015077179.1"/>
    </source>
</evidence>
<dbReference type="AlphaFoldDB" id="A0A8C1XAV0"/>
<feature type="transmembrane region" description="Helical" evidence="1">
    <location>
        <begin position="283"/>
        <end position="302"/>
    </location>
</feature>
<keyword evidence="1" id="KW-0812">Transmembrane</keyword>
<protein>
    <submittedName>
        <fullName evidence="2">Uncharacterized protein</fullName>
    </submittedName>
</protein>
<name>A0A8C1XAV0_CYPCA</name>
<feature type="transmembrane region" description="Helical" evidence="1">
    <location>
        <begin position="252"/>
        <end position="271"/>
    </location>
</feature>
<keyword evidence="1" id="KW-1133">Transmembrane helix</keyword>
<dbReference type="Ensembl" id="ENSCCRT00015079687.1">
    <property type="protein sequence ID" value="ENSCCRP00015077179.1"/>
    <property type="gene ID" value="ENSCCRG00015031247.1"/>
</dbReference>
<accession>A0A8C1XAV0</accession>
<sequence length="311" mass="34484">TTLRQKGSEVGGLAQLFWTMAEGMGYNDEALKDLFNACLDNPVPEWEMNKLEILDFWGFTIYLQHRSQWDTPATPVSPAQRHCARWPPAQRHCARWPPAQRHCARWPPAQRHCARWPPAQRHVPADFTESSQVPLVPPGCSQVPVVPPESSQVPLVPPGCSQVPVVPPAPRQVPMDPPESGQVTINTHEASKITVRPPESSPVTLDLYGQGQVTRDLHESSPFHLRHPGGLQFHLLHPGFLPCRLCPGTLNFPFPPGLVVLFLFFSLPVSVSLYGPGPPSRPLILHQSTSLLVSVYLGLFLWSMEHLVAAP</sequence>
<keyword evidence="1" id="KW-0472">Membrane</keyword>
<organism evidence="2 3">
    <name type="scientific">Cyprinus carpio</name>
    <name type="common">Common carp</name>
    <dbReference type="NCBI Taxonomy" id="7962"/>
    <lineage>
        <taxon>Eukaryota</taxon>
        <taxon>Metazoa</taxon>
        <taxon>Chordata</taxon>
        <taxon>Craniata</taxon>
        <taxon>Vertebrata</taxon>
        <taxon>Euteleostomi</taxon>
        <taxon>Actinopterygii</taxon>
        <taxon>Neopterygii</taxon>
        <taxon>Teleostei</taxon>
        <taxon>Ostariophysi</taxon>
        <taxon>Cypriniformes</taxon>
        <taxon>Cyprinidae</taxon>
        <taxon>Cyprininae</taxon>
        <taxon>Cyprinus</taxon>
    </lineage>
</organism>
<evidence type="ECO:0000256" key="1">
    <source>
        <dbReference type="SAM" id="Phobius"/>
    </source>
</evidence>
<proteinExistence type="predicted"/>
<dbReference type="Proteomes" id="UP000694700">
    <property type="component" value="Unplaced"/>
</dbReference>
<reference evidence="2" key="1">
    <citation type="submission" date="2025-08" db="UniProtKB">
        <authorList>
            <consortium name="Ensembl"/>
        </authorList>
    </citation>
    <scope>IDENTIFICATION</scope>
</reference>
<evidence type="ECO:0000313" key="3">
    <source>
        <dbReference type="Proteomes" id="UP000694700"/>
    </source>
</evidence>